<evidence type="ECO:0000259" key="2">
    <source>
        <dbReference type="PROSITE" id="PS50943"/>
    </source>
</evidence>
<dbReference type="Proteomes" id="UP000521676">
    <property type="component" value="Unassembled WGS sequence"/>
</dbReference>
<protein>
    <submittedName>
        <fullName evidence="4">Helix-turn-helix domain-containing protein</fullName>
    </submittedName>
    <submittedName>
        <fullName evidence="3">Helix-turn-helix transcriptional regulator</fullName>
    </submittedName>
</protein>
<dbReference type="GO" id="GO:0003677">
    <property type="term" value="F:DNA binding"/>
    <property type="evidence" value="ECO:0007669"/>
    <property type="project" value="InterPro"/>
</dbReference>
<name>A0A8T7LZ63_9CHLR</name>
<dbReference type="EMBL" id="CP128399">
    <property type="protein sequence ID" value="WJW66559.1"/>
    <property type="molecule type" value="Genomic_DNA"/>
</dbReference>
<keyword evidence="6" id="KW-1185">Reference proteome</keyword>
<dbReference type="Gene3D" id="1.10.260.40">
    <property type="entry name" value="lambda repressor-like DNA-binding domains"/>
    <property type="match status" value="1"/>
</dbReference>
<evidence type="ECO:0000313" key="4">
    <source>
        <dbReference type="EMBL" id="WJW66559.1"/>
    </source>
</evidence>
<dbReference type="InterPro" id="IPR001387">
    <property type="entry name" value="Cro/C1-type_HTH"/>
</dbReference>
<dbReference type="Proteomes" id="UP001431572">
    <property type="component" value="Chromosome 1"/>
</dbReference>
<feature type="compositionally biased region" description="Gly residues" evidence="1">
    <location>
        <begin position="140"/>
        <end position="167"/>
    </location>
</feature>
<feature type="region of interest" description="Disordered" evidence="1">
    <location>
        <begin position="133"/>
        <end position="258"/>
    </location>
</feature>
<reference evidence="3 5" key="1">
    <citation type="submission" date="2020-06" db="EMBL/GenBank/DDBJ databases">
        <title>Anoxygenic phototrophic Chloroflexota member uses a Type I reaction center.</title>
        <authorList>
            <person name="Tsuji J.M."/>
            <person name="Shaw N.A."/>
            <person name="Nagashima S."/>
            <person name="Venkiteswaran J."/>
            <person name="Schiff S.L."/>
            <person name="Hanada S."/>
            <person name="Tank M."/>
            <person name="Neufeld J.D."/>
        </authorList>
    </citation>
    <scope>NUCLEOTIDE SEQUENCE [LARGE SCALE GENOMIC DNA]</scope>
    <source>
        <strain evidence="3">L227-S17</strain>
    </source>
</reference>
<gene>
    <name evidence="3" type="ORF">HXX08_02210</name>
    <name evidence="4" type="ORF">OZ401_002362</name>
</gene>
<feature type="compositionally biased region" description="Gly residues" evidence="1">
    <location>
        <begin position="214"/>
        <end position="224"/>
    </location>
</feature>
<evidence type="ECO:0000256" key="1">
    <source>
        <dbReference type="SAM" id="MobiDB-lite"/>
    </source>
</evidence>
<dbReference type="EMBL" id="JACATZ010000001">
    <property type="protein sequence ID" value="NWJ44670.1"/>
    <property type="molecule type" value="Genomic_DNA"/>
</dbReference>
<feature type="compositionally biased region" description="Gly residues" evidence="1">
    <location>
        <begin position="196"/>
        <end position="206"/>
    </location>
</feature>
<evidence type="ECO:0000313" key="3">
    <source>
        <dbReference type="EMBL" id="NWJ44670.1"/>
    </source>
</evidence>
<reference evidence="4" key="2">
    <citation type="journal article" date="2024" name="Nature">
        <title>Anoxygenic phototroph of the Chloroflexota uses a type I reaction centre.</title>
        <authorList>
            <person name="Tsuji J.M."/>
            <person name="Shaw N.A."/>
            <person name="Nagashima S."/>
            <person name="Venkiteswaran J.J."/>
            <person name="Schiff S.L."/>
            <person name="Watanabe T."/>
            <person name="Fukui M."/>
            <person name="Hanada S."/>
            <person name="Tank M."/>
            <person name="Neufeld J.D."/>
        </authorList>
    </citation>
    <scope>NUCLEOTIDE SEQUENCE</scope>
    <source>
        <strain evidence="4">L227-S17</strain>
    </source>
</reference>
<dbReference type="AlphaFoldDB" id="A0A8T7LZ63"/>
<accession>A0A8T7LZ63</accession>
<dbReference type="RefSeq" id="WP_341468448.1">
    <property type="nucleotide sequence ID" value="NZ_CP128399.1"/>
</dbReference>
<organism evidence="3 5">
    <name type="scientific">Candidatus Chlorohelix allophototropha</name>
    <dbReference type="NCBI Taxonomy" id="3003348"/>
    <lineage>
        <taxon>Bacteria</taxon>
        <taxon>Bacillati</taxon>
        <taxon>Chloroflexota</taxon>
        <taxon>Chloroflexia</taxon>
        <taxon>Candidatus Chloroheliales</taxon>
        <taxon>Candidatus Chloroheliaceae</taxon>
        <taxon>Candidatus Chlorohelix</taxon>
    </lineage>
</organism>
<dbReference type="SUPFAM" id="SSF47413">
    <property type="entry name" value="lambda repressor-like DNA-binding domains"/>
    <property type="match status" value="1"/>
</dbReference>
<dbReference type="PROSITE" id="PS50943">
    <property type="entry name" value="HTH_CROC1"/>
    <property type="match status" value="1"/>
</dbReference>
<dbReference type="CDD" id="cd00093">
    <property type="entry name" value="HTH_XRE"/>
    <property type="match status" value="1"/>
</dbReference>
<evidence type="ECO:0000313" key="6">
    <source>
        <dbReference type="Proteomes" id="UP001431572"/>
    </source>
</evidence>
<proteinExistence type="predicted"/>
<sequence>MSLGSYIIYLRALKDGITPREVASEVGLPEHYIHAIELEKHAGDVHSRGSLAEYFGIPVDEFSDYARSTSSRLQETLKHERRPQMGFLLMNGETLLGTVDGADNSIIKIVELNSGIKTILQRHAIKKWWSLKPSAPRRPVGGGGGGRRPFNGGGGGGRPPRPGGGRPTGPNTGSGPRPGPRPGGGNEGGYRPRPPGGGSGGGGNEGGYRPRPPGGGSGSGGNEGGYRPRPPGGGNSDSGNEGNYRPRPPFRPRPENEE</sequence>
<dbReference type="InterPro" id="IPR010982">
    <property type="entry name" value="Lambda_DNA-bd_dom_sf"/>
</dbReference>
<evidence type="ECO:0000313" key="5">
    <source>
        <dbReference type="Proteomes" id="UP000521676"/>
    </source>
</evidence>
<feature type="domain" description="HTH cro/C1-type" evidence="2">
    <location>
        <begin position="7"/>
        <end position="62"/>
    </location>
</feature>